<dbReference type="AlphaFoldDB" id="A0A2C6C330"/>
<keyword evidence="4" id="KW-0255">Endonuclease</keyword>
<evidence type="ECO:0000256" key="3">
    <source>
        <dbReference type="ARBA" id="ARBA00022722"/>
    </source>
</evidence>
<comment type="similarity">
    <text evidence="1">Belongs to the YoeB family.</text>
</comment>
<comment type="caution">
    <text evidence="7">The sequence shown here is derived from an EMBL/GenBank/DDBJ whole genome shotgun (WGS) entry which is preliminary data.</text>
</comment>
<organism evidence="7 8">
    <name type="scientific">Fusobacterium nucleatum subsp. polymorphum</name>
    <name type="common">Fusobacterium polymorphum</name>
    <dbReference type="NCBI Taxonomy" id="76857"/>
    <lineage>
        <taxon>Bacteria</taxon>
        <taxon>Fusobacteriati</taxon>
        <taxon>Fusobacteriota</taxon>
        <taxon>Fusobacteriia</taxon>
        <taxon>Fusobacteriales</taxon>
        <taxon>Fusobacteriaceae</taxon>
        <taxon>Fusobacterium</taxon>
    </lineage>
</organism>
<dbReference type="NCBIfam" id="TIGR02116">
    <property type="entry name" value="toxin_Txe_YoeB"/>
    <property type="match status" value="1"/>
</dbReference>
<keyword evidence="3" id="KW-0540">Nuclease</keyword>
<evidence type="ECO:0000313" key="8">
    <source>
        <dbReference type="Proteomes" id="UP000224507"/>
    </source>
</evidence>
<dbReference type="Gene3D" id="3.30.2310.20">
    <property type="entry name" value="RelE-like"/>
    <property type="match status" value="1"/>
</dbReference>
<dbReference type="GO" id="GO:0045892">
    <property type="term" value="P:negative regulation of DNA-templated transcription"/>
    <property type="evidence" value="ECO:0007669"/>
    <property type="project" value="TreeGrafter"/>
</dbReference>
<dbReference type="EMBL" id="NIRO01000038">
    <property type="protein sequence ID" value="PHI10804.1"/>
    <property type="molecule type" value="Genomic_DNA"/>
</dbReference>
<dbReference type="Proteomes" id="UP000224507">
    <property type="component" value="Unassembled WGS sequence"/>
</dbReference>
<dbReference type="GO" id="GO:0006401">
    <property type="term" value="P:RNA catabolic process"/>
    <property type="evidence" value="ECO:0007669"/>
    <property type="project" value="InterPro"/>
</dbReference>
<dbReference type="SUPFAM" id="SSF143011">
    <property type="entry name" value="RelE-like"/>
    <property type="match status" value="1"/>
</dbReference>
<name>A0A2C6C330_FUSNP</name>
<sequence>MIDDEVIWQDEAILEYTGWLILNERKIFNKINELIKDIRINGLLKGTGKPERLKHFKNRAIYSRRISDEHRLIYDLKNDRLRILGCKGHYKKDYAD</sequence>
<evidence type="ECO:0000313" key="7">
    <source>
        <dbReference type="EMBL" id="PHI10804.1"/>
    </source>
</evidence>
<dbReference type="PANTHER" id="PTHR38039:SF1">
    <property type="entry name" value="TOXIN YOEB"/>
    <property type="match status" value="1"/>
</dbReference>
<dbReference type="PANTHER" id="PTHR38039">
    <property type="entry name" value="TOXIN YOEB"/>
    <property type="match status" value="1"/>
</dbReference>
<dbReference type="InterPro" id="IPR009614">
    <property type="entry name" value="YoeB_toxin"/>
</dbReference>
<protein>
    <recommendedName>
        <fullName evidence="6">Putative mRNA interferase YoeB</fullName>
    </recommendedName>
</protein>
<evidence type="ECO:0000256" key="6">
    <source>
        <dbReference type="ARBA" id="ARBA00030388"/>
    </source>
</evidence>
<proteinExistence type="inferred from homology"/>
<evidence type="ECO:0000256" key="4">
    <source>
        <dbReference type="ARBA" id="ARBA00022759"/>
    </source>
</evidence>
<dbReference type="RefSeq" id="WP_010976365.1">
    <property type="nucleotide sequence ID" value="NZ_NIRO01000038.1"/>
</dbReference>
<evidence type="ECO:0000256" key="2">
    <source>
        <dbReference type="ARBA" id="ARBA00022649"/>
    </source>
</evidence>
<keyword evidence="5" id="KW-0378">Hydrolase</keyword>
<dbReference type="GO" id="GO:0004519">
    <property type="term" value="F:endonuclease activity"/>
    <property type="evidence" value="ECO:0007669"/>
    <property type="project" value="UniProtKB-KW"/>
</dbReference>
<dbReference type="InterPro" id="IPR035093">
    <property type="entry name" value="RelE/ParE_toxin_dom_sf"/>
</dbReference>
<accession>A0A2C6C330</accession>
<dbReference type="Pfam" id="PF06769">
    <property type="entry name" value="YoeB_toxin"/>
    <property type="match status" value="1"/>
</dbReference>
<dbReference type="GO" id="GO:0016787">
    <property type="term" value="F:hydrolase activity"/>
    <property type="evidence" value="ECO:0007669"/>
    <property type="project" value="UniProtKB-KW"/>
</dbReference>
<keyword evidence="2" id="KW-1277">Toxin-antitoxin system</keyword>
<reference evidence="7 8" key="1">
    <citation type="submission" date="2017-06" db="EMBL/GenBank/DDBJ databases">
        <title>Draft genome sequence of Fusobacterium nucleatum subsp. polymorphum KCOM 1274 (=ChDC F309).</title>
        <authorList>
            <person name="Kook J.-K."/>
            <person name="Park S.-N."/>
            <person name="Lim Y.K."/>
            <person name="Roh H."/>
        </authorList>
    </citation>
    <scope>NUCLEOTIDE SEQUENCE [LARGE SCALE GENOMIC DNA]</scope>
    <source>
        <strain evidence="8">KCOM 1274 (ChDC F309)</strain>
    </source>
</reference>
<evidence type="ECO:0000256" key="1">
    <source>
        <dbReference type="ARBA" id="ARBA00008172"/>
    </source>
</evidence>
<gene>
    <name evidence="7" type="ORF">CBG56_12320</name>
</gene>
<evidence type="ECO:0000256" key="5">
    <source>
        <dbReference type="ARBA" id="ARBA00022801"/>
    </source>
</evidence>